<keyword evidence="7" id="KW-1185">Reference proteome</keyword>
<dbReference type="AlphaFoldDB" id="A0A9D5CJE0"/>
<feature type="domain" description="Protein kinase" evidence="5">
    <location>
        <begin position="1"/>
        <end position="216"/>
    </location>
</feature>
<evidence type="ECO:0000313" key="6">
    <source>
        <dbReference type="EMBL" id="KAJ0974366.1"/>
    </source>
</evidence>
<keyword evidence="4" id="KW-0732">Signal</keyword>
<evidence type="ECO:0000256" key="3">
    <source>
        <dbReference type="SAM" id="MobiDB-lite"/>
    </source>
</evidence>
<feature type="region of interest" description="Disordered" evidence="3">
    <location>
        <begin position="28"/>
        <end position="60"/>
    </location>
</feature>
<reference evidence="6" key="2">
    <citation type="journal article" date="2022" name="Hortic Res">
        <title>The genome of Dioscorea zingiberensis sheds light on the biosynthesis, origin and evolution of the medicinally important diosgenin saponins.</title>
        <authorList>
            <person name="Li Y."/>
            <person name="Tan C."/>
            <person name="Li Z."/>
            <person name="Guo J."/>
            <person name="Li S."/>
            <person name="Chen X."/>
            <person name="Wang C."/>
            <person name="Dai X."/>
            <person name="Yang H."/>
            <person name="Song W."/>
            <person name="Hou L."/>
            <person name="Xu J."/>
            <person name="Tong Z."/>
            <person name="Xu A."/>
            <person name="Yuan X."/>
            <person name="Wang W."/>
            <person name="Yang Q."/>
            <person name="Chen L."/>
            <person name="Sun Z."/>
            <person name="Wang K."/>
            <person name="Pan B."/>
            <person name="Chen J."/>
            <person name="Bao Y."/>
            <person name="Liu F."/>
            <person name="Qi X."/>
            <person name="Gang D.R."/>
            <person name="Wen J."/>
            <person name="Li J."/>
        </authorList>
    </citation>
    <scope>NUCLEOTIDE SEQUENCE</scope>
    <source>
        <strain evidence="6">Dzin_1.0</strain>
    </source>
</reference>
<dbReference type="InterPro" id="IPR000719">
    <property type="entry name" value="Prot_kinase_dom"/>
</dbReference>
<sequence>MQSNRSPEPFLIALLLTISLLPFSSLSSSPSPSLPSPSPPRRTPPSLMAPMTPAISSSSTVAPPALTTTLMAGNGSVTQAPTSSPESCSSPVSSPALALAWERHKRIVAGIAAALFYIHEQLDTQIIHLDVKTSNVMLDFGYNARLGDFGLDRWLKPQMAFGLSARSISVNNKAPIRDGGDRPDHGTVDYYRRTSRNEEWRRPSRMFSASVLWFSR</sequence>
<comment type="caution">
    <text evidence="6">The sequence shown here is derived from an EMBL/GenBank/DDBJ whole genome shotgun (WGS) entry which is preliminary data.</text>
</comment>
<dbReference type="SUPFAM" id="SSF56112">
    <property type="entry name" value="Protein kinase-like (PK-like)"/>
    <property type="match status" value="1"/>
</dbReference>
<dbReference type="InterPro" id="IPR050528">
    <property type="entry name" value="L-type_Lectin-RKs"/>
</dbReference>
<dbReference type="GO" id="GO:0004672">
    <property type="term" value="F:protein kinase activity"/>
    <property type="evidence" value="ECO:0007669"/>
    <property type="project" value="InterPro"/>
</dbReference>
<proteinExistence type="predicted"/>
<evidence type="ECO:0000256" key="4">
    <source>
        <dbReference type="SAM" id="SignalP"/>
    </source>
</evidence>
<dbReference type="Gene3D" id="1.10.510.10">
    <property type="entry name" value="Transferase(Phosphotransferase) domain 1"/>
    <property type="match status" value="1"/>
</dbReference>
<keyword evidence="1" id="KW-0547">Nucleotide-binding</keyword>
<dbReference type="Pfam" id="PF00069">
    <property type="entry name" value="Pkinase"/>
    <property type="match status" value="1"/>
</dbReference>
<protein>
    <recommendedName>
        <fullName evidence="5">Protein kinase domain-containing protein</fullName>
    </recommendedName>
</protein>
<evidence type="ECO:0000256" key="1">
    <source>
        <dbReference type="ARBA" id="ARBA00022741"/>
    </source>
</evidence>
<dbReference type="InterPro" id="IPR008271">
    <property type="entry name" value="Ser/Thr_kinase_AS"/>
</dbReference>
<gene>
    <name evidence="6" type="ORF">J5N97_016331</name>
</gene>
<feature type="compositionally biased region" description="Pro residues" evidence="3">
    <location>
        <begin position="32"/>
        <end position="43"/>
    </location>
</feature>
<dbReference type="PANTHER" id="PTHR27007">
    <property type="match status" value="1"/>
</dbReference>
<reference evidence="6" key="1">
    <citation type="submission" date="2021-03" db="EMBL/GenBank/DDBJ databases">
        <authorList>
            <person name="Li Z."/>
            <person name="Yang C."/>
        </authorList>
    </citation>
    <scope>NUCLEOTIDE SEQUENCE</scope>
    <source>
        <strain evidence="6">Dzin_1.0</strain>
        <tissue evidence="6">Leaf</tissue>
    </source>
</reference>
<dbReference type="Proteomes" id="UP001085076">
    <property type="component" value="Miscellaneous, Linkage group lg04"/>
</dbReference>
<accession>A0A9D5CJE0</accession>
<organism evidence="6 7">
    <name type="scientific">Dioscorea zingiberensis</name>
    <dbReference type="NCBI Taxonomy" id="325984"/>
    <lineage>
        <taxon>Eukaryota</taxon>
        <taxon>Viridiplantae</taxon>
        <taxon>Streptophyta</taxon>
        <taxon>Embryophyta</taxon>
        <taxon>Tracheophyta</taxon>
        <taxon>Spermatophyta</taxon>
        <taxon>Magnoliopsida</taxon>
        <taxon>Liliopsida</taxon>
        <taxon>Dioscoreales</taxon>
        <taxon>Dioscoreaceae</taxon>
        <taxon>Dioscorea</taxon>
    </lineage>
</organism>
<name>A0A9D5CJE0_9LILI</name>
<evidence type="ECO:0000259" key="5">
    <source>
        <dbReference type="PROSITE" id="PS50011"/>
    </source>
</evidence>
<dbReference type="PROSITE" id="PS00108">
    <property type="entry name" value="PROTEIN_KINASE_ST"/>
    <property type="match status" value="1"/>
</dbReference>
<dbReference type="OrthoDB" id="783285at2759"/>
<dbReference type="EMBL" id="JAGGNH010000004">
    <property type="protein sequence ID" value="KAJ0974366.1"/>
    <property type="molecule type" value="Genomic_DNA"/>
</dbReference>
<keyword evidence="2" id="KW-0067">ATP-binding</keyword>
<feature type="chain" id="PRO_5039336228" description="Protein kinase domain-containing protein" evidence="4">
    <location>
        <begin position="28"/>
        <end position="216"/>
    </location>
</feature>
<feature type="signal peptide" evidence="4">
    <location>
        <begin position="1"/>
        <end position="27"/>
    </location>
</feature>
<evidence type="ECO:0000256" key="2">
    <source>
        <dbReference type="ARBA" id="ARBA00022840"/>
    </source>
</evidence>
<dbReference type="PROSITE" id="PS50011">
    <property type="entry name" value="PROTEIN_KINASE_DOM"/>
    <property type="match status" value="1"/>
</dbReference>
<dbReference type="InterPro" id="IPR011009">
    <property type="entry name" value="Kinase-like_dom_sf"/>
</dbReference>
<dbReference type="GO" id="GO:0005524">
    <property type="term" value="F:ATP binding"/>
    <property type="evidence" value="ECO:0007669"/>
    <property type="project" value="UniProtKB-KW"/>
</dbReference>
<evidence type="ECO:0000313" key="7">
    <source>
        <dbReference type="Proteomes" id="UP001085076"/>
    </source>
</evidence>